<dbReference type="OrthoDB" id="9775474at2"/>
<dbReference type="InterPro" id="IPR025857">
    <property type="entry name" value="MacB_PCD"/>
</dbReference>
<evidence type="ECO:0000313" key="10">
    <source>
        <dbReference type="Proteomes" id="UP000217289"/>
    </source>
</evidence>
<feature type="transmembrane region" description="Helical" evidence="6">
    <location>
        <begin position="20"/>
        <end position="43"/>
    </location>
</feature>
<dbReference type="Pfam" id="PF02687">
    <property type="entry name" value="FtsX"/>
    <property type="match status" value="1"/>
</dbReference>
<dbReference type="PANTHER" id="PTHR43738:SF3">
    <property type="entry name" value="ABC TRANSPORTER PERMEASE"/>
    <property type="match status" value="1"/>
</dbReference>
<evidence type="ECO:0000256" key="3">
    <source>
        <dbReference type="ARBA" id="ARBA00022692"/>
    </source>
</evidence>
<reference evidence="9 10" key="1">
    <citation type="submission" date="2017-06" db="EMBL/GenBank/DDBJ databases">
        <authorList>
            <person name="Kim H.J."/>
            <person name="Triplett B.A."/>
        </authorList>
    </citation>
    <scope>NUCLEOTIDE SEQUENCE [LARGE SCALE GENOMIC DNA]</scope>
    <source>
        <strain evidence="9 10">DSM 14713</strain>
    </source>
</reference>
<organism evidence="9 10">
    <name type="scientific">Melittangium boletus DSM 14713</name>
    <dbReference type="NCBI Taxonomy" id="1294270"/>
    <lineage>
        <taxon>Bacteria</taxon>
        <taxon>Pseudomonadati</taxon>
        <taxon>Myxococcota</taxon>
        <taxon>Myxococcia</taxon>
        <taxon>Myxococcales</taxon>
        <taxon>Cystobacterineae</taxon>
        <taxon>Archangiaceae</taxon>
        <taxon>Melittangium</taxon>
    </lineage>
</organism>
<evidence type="ECO:0000256" key="5">
    <source>
        <dbReference type="ARBA" id="ARBA00023136"/>
    </source>
</evidence>
<dbReference type="GO" id="GO:0005886">
    <property type="term" value="C:plasma membrane"/>
    <property type="evidence" value="ECO:0007669"/>
    <property type="project" value="UniProtKB-SubCell"/>
</dbReference>
<sequence>MTFGRLVWRDLLRNPLRLSLTVLAGAVGVVAFIFLRTVVDFFYSGVATAQADRLLTRSKVSMTSTLPMSYLPRISLVPGVSDVTFYGFFGGRQSESQQDFFGSAFVDIPSFLRVFGEEVVVPPRQVDALNRDPCGALIGKNLAQRYGWKPGDPVTLKGTVYPGDWTFTVRGIYDVRGGSMDADSFLFGFRCINEKLPKDRKNRVSAFMLRVEDPSRSTAVAAAVDTMFTNSPYPTRTESERTATLGFISMLSSILTAVNVVSLVILLILLLVIGNTLAMGVRERTRDLATLRAMGFKRGRVVTLVLVESVAIGLLSAALGVLLAPSLVNGFLSVVGPQMGGIPQDALREGTLLLGALAALLVALLAGAIPAIQAIRLPVAEGLRKVA</sequence>
<keyword evidence="3 6" id="KW-0812">Transmembrane</keyword>
<evidence type="ECO:0000259" key="7">
    <source>
        <dbReference type="Pfam" id="PF02687"/>
    </source>
</evidence>
<dbReference type="EMBL" id="CP022163">
    <property type="protein sequence ID" value="ATB34166.1"/>
    <property type="molecule type" value="Genomic_DNA"/>
</dbReference>
<keyword evidence="5 6" id="KW-0472">Membrane</keyword>
<dbReference type="Proteomes" id="UP000217289">
    <property type="component" value="Chromosome"/>
</dbReference>
<feature type="transmembrane region" description="Helical" evidence="6">
    <location>
        <begin position="260"/>
        <end position="281"/>
    </location>
</feature>
<evidence type="ECO:0000256" key="6">
    <source>
        <dbReference type="SAM" id="Phobius"/>
    </source>
</evidence>
<feature type="domain" description="MacB-like periplasmic core" evidence="8">
    <location>
        <begin position="20"/>
        <end position="225"/>
    </location>
</feature>
<feature type="domain" description="ABC3 transporter permease C-terminal" evidence="7">
    <location>
        <begin position="259"/>
        <end position="378"/>
    </location>
</feature>
<evidence type="ECO:0000256" key="2">
    <source>
        <dbReference type="ARBA" id="ARBA00022475"/>
    </source>
</evidence>
<dbReference type="InterPro" id="IPR051125">
    <property type="entry name" value="ABC-4/HrtB_transporter"/>
</dbReference>
<keyword evidence="10" id="KW-1185">Reference proteome</keyword>
<dbReference type="Pfam" id="PF12704">
    <property type="entry name" value="MacB_PCD"/>
    <property type="match status" value="1"/>
</dbReference>
<name>A0A250ITA5_9BACT</name>
<evidence type="ECO:0000256" key="4">
    <source>
        <dbReference type="ARBA" id="ARBA00022989"/>
    </source>
</evidence>
<proteinExistence type="predicted"/>
<comment type="subcellular location">
    <subcellularLocation>
        <location evidence="1">Cell membrane</location>
        <topology evidence="1">Multi-pass membrane protein</topology>
    </subcellularLocation>
</comment>
<dbReference type="AlphaFoldDB" id="A0A250ITA5"/>
<dbReference type="PANTHER" id="PTHR43738">
    <property type="entry name" value="ABC TRANSPORTER, MEMBRANE PROTEIN"/>
    <property type="match status" value="1"/>
</dbReference>
<evidence type="ECO:0000259" key="8">
    <source>
        <dbReference type="Pfam" id="PF12704"/>
    </source>
</evidence>
<dbReference type="RefSeq" id="WP_095982101.1">
    <property type="nucleotide sequence ID" value="NZ_CP022163.1"/>
</dbReference>
<dbReference type="InterPro" id="IPR003838">
    <property type="entry name" value="ABC3_permease_C"/>
</dbReference>
<feature type="transmembrane region" description="Helical" evidence="6">
    <location>
        <begin position="352"/>
        <end position="375"/>
    </location>
</feature>
<keyword evidence="4 6" id="KW-1133">Transmembrane helix</keyword>
<keyword evidence="2" id="KW-1003">Cell membrane</keyword>
<protein>
    <submittedName>
        <fullName evidence="9">Peptide ABC transporter permease</fullName>
    </submittedName>
</protein>
<dbReference type="KEGG" id="mbd:MEBOL_007667"/>
<evidence type="ECO:0000256" key="1">
    <source>
        <dbReference type="ARBA" id="ARBA00004651"/>
    </source>
</evidence>
<gene>
    <name evidence="9" type="ORF">MEBOL_007667</name>
</gene>
<evidence type="ECO:0000313" key="9">
    <source>
        <dbReference type="EMBL" id="ATB34166.1"/>
    </source>
</evidence>
<accession>A0A250ITA5</accession>
<feature type="transmembrane region" description="Helical" evidence="6">
    <location>
        <begin position="301"/>
        <end position="332"/>
    </location>
</feature>